<reference evidence="1" key="1">
    <citation type="submission" date="2020-08" db="EMBL/GenBank/DDBJ databases">
        <title>Multicomponent nature underlies the extraordinary mechanical properties of spider dragline silk.</title>
        <authorList>
            <person name="Kono N."/>
            <person name="Nakamura H."/>
            <person name="Mori M."/>
            <person name="Yoshida Y."/>
            <person name="Ohtoshi R."/>
            <person name="Malay A.D."/>
            <person name="Moran D.A.P."/>
            <person name="Tomita M."/>
            <person name="Numata K."/>
            <person name="Arakawa K."/>
        </authorList>
    </citation>
    <scope>NUCLEOTIDE SEQUENCE</scope>
</reference>
<dbReference type="InterPro" id="IPR008042">
    <property type="entry name" value="Retrotrans_Pao"/>
</dbReference>
<dbReference type="PANTHER" id="PTHR47331">
    <property type="entry name" value="PHD-TYPE DOMAIN-CONTAINING PROTEIN"/>
    <property type="match status" value="1"/>
</dbReference>
<keyword evidence="2" id="KW-1185">Reference proteome</keyword>
<organism evidence="1 2">
    <name type="scientific">Trichonephila inaurata madagascariensis</name>
    <dbReference type="NCBI Taxonomy" id="2747483"/>
    <lineage>
        <taxon>Eukaryota</taxon>
        <taxon>Metazoa</taxon>
        <taxon>Ecdysozoa</taxon>
        <taxon>Arthropoda</taxon>
        <taxon>Chelicerata</taxon>
        <taxon>Arachnida</taxon>
        <taxon>Araneae</taxon>
        <taxon>Araneomorphae</taxon>
        <taxon>Entelegynae</taxon>
        <taxon>Araneoidea</taxon>
        <taxon>Nephilidae</taxon>
        <taxon>Trichonephila</taxon>
        <taxon>Trichonephila inaurata</taxon>
    </lineage>
</organism>
<sequence length="166" mass="18843">MKFFKTKIILSFVQQFYDPVGNSYAATLLPKIWLEESWKIKLARDDPLPPETYNRFSKWLLEVACLSKIEIPRYVNVSKMSELHVFVDASKNAYAACVFVRSVTNNGVQVYLIRAKTKVALIKTILIPRLELLACSIGARLALSVQTALHHPHLKITFCTNSMTAL</sequence>
<dbReference type="Proteomes" id="UP000886998">
    <property type="component" value="Unassembled WGS sequence"/>
</dbReference>
<gene>
    <name evidence="1" type="primary">AVEN_149738_1</name>
    <name evidence="1" type="ORF">TNIN_215831</name>
</gene>
<protein>
    <submittedName>
        <fullName evidence="1">Uncharacterized protein</fullName>
    </submittedName>
</protein>
<accession>A0A8X7CD32</accession>
<proteinExistence type="predicted"/>
<dbReference type="EMBL" id="BMAV01015470">
    <property type="protein sequence ID" value="GFY64908.1"/>
    <property type="molecule type" value="Genomic_DNA"/>
</dbReference>
<dbReference type="OrthoDB" id="8037279at2759"/>
<evidence type="ECO:0000313" key="2">
    <source>
        <dbReference type="Proteomes" id="UP000886998"/>
    </source>
</evidence>
<evidence type="ECO:0000313" key="1">
    <source>
        <dbReference type="EMBL" id="GFY64908.1"/>
    </source>
</evidence>
<dbReference type="AlphaFoldDB" id="A0A8X7CD32"/>
<comment type="caution">
    <text evidence="1">The sequence shown here is derived from an EMBL/GenBank/DDBJ whole genome shotgun (WGS) entry which is preliminary data.</text>
</comment>
<name>A0A8X7CD32_9ARAC</name>
<dbReference type="Pfam" id="PF05380">
    <property type="entry name" value="Peptidase_A17"/>
    <property type="match status" value="1"/>
</dbReference>